<sequence length="80" mass="9096">MNACNAIYHPSLSPVYCIGCSSQLTREQSKLLFRTGYVRVGMPLGACESCIEKNETLRRLWTSVSTDTSYDYLLLREKRA</sequence>
<accession>A0A1X7K9B5</accession>
<protein>
    <submittedName>
        <fullName evidence="1">Uncharacterized protein</fullName>
    </submittedName>
</protein>
<keyword evidence="2" id="KW-1185">Reference proteome</keyword>
<evidence type="ECO:0000313" key="2">
    <source>
        <dbReference type="Proteomes" id="UP000193834"/>
    </source>
</evidence>
<organism evidence="1 2">
    <name type="scientific">Paenibacillus aquistagni</name>
    <dbReference type="NCBI Taxonomy" id="1852522"/>
    <lineage>
        <taxon>Bacteria</taxon>
        <taxon>Bacillati</taxon>
        <taxon>Bacillota</taxon>
        <taxon>Bacilli</taxon>
        <taxon>Bacillales</taxon>
        <taxon>Paenibacillaceae</taxon>
        <taxon>Paenibacillus</taxon>
    </lineage>
</organism>
<dbReference type="RefSeq" id="WP_085494402.1">
    <property type="nucleotide sequence ID" value="NZ_FXAZ01000002.1"/>
</dbReference>
<dbReference type="Proteomes" id="UP000193834">
    <property type="component" value="Unassembled WGS sequence"/>
</dbReference>
<reference evidence="1 2" key="1">
    <citation type="submission" date="2017-04" db="EMBL/GenBank/DDBJ databases">
        <authorList>
            <person name="Afonso C.L."/>
            <person name="Miller P.J."/>
            <person name="Scott M.A."/>
            <person name="Spackman E."/>
            <person name="Goraichik I."/>
            <person name="Dimitrov K.M."/>
            <person name="Suarez D.L."/>
            <person name="Swayne D.E."/>
        </authorList>
    </citation>
    <scope>NUCLEOTIDE SEQUENCE [LARGE SCALE GENOMIC DNA]</scope>
    <source>
        <strain evidence="1 2">11</strain>
    </source>
</reference>
<evidence type="ECO:0000313" key="1">
    <source>
        <dbReference type="EMBL" id="SMG37393.1"/>
    </source>
</evidence>
<dbReference type="EMBL" id="FXAZ01000002">
    <property type="protein sequence ID" value="SMG37393.1"/>
    <property type="molecule type" value="Genomic_DNA"/>
</dbReference>
<name>A0A1X7K9B5_9BACL</name>
<dbReference type="AlphaFoldDB" id="A0A1X7K9B5"/>
<proteinExistence type="predicted"/>
<dbReference type="OrthoDB" id="2641051at2"/>
<gene>
    <name evidence="1" type="ORF">SAMN06295960_2215</name>
</gene>